<evidence type="ECO:0008006" key="6">
    <source>
        <dbReference type="Google" id="ProtNLM"/>
    </source>
</evidence>
<dbReference type="EMBL" id="JAPDFW010000022">
    <property type="protein sequence ID" value="KAJ5079861.1"/>
    <property type="molecule type" value="Genomic_DNA"/>
</dbReference>
<dbReference type="InterPro" id="IPR011333">
    <property type="entry name" value="SKP1/BTB/POZ_sf"/>
</dbReference>
<evidence type="ECO:0000313" key="4">
    <source>
        <dbReference type="EMBL" id="KAJ5079861.1"/>
    </source>
</evidence>
<dbReference type="PROSITE" id="PS50022">
    <property type="entry name" value="FA58C_3"/>
    <property type="match status" value="1"/>
</dbReference>
<dbReference type="InterPro" id="IPR000421">
    <property type="entry name" value="FA58C"/>
</dbReference>
<evidence type="ECO:0000256" key="1">
    <source>
        <dbReference type="SAM" id="MobiDB-lite"/>
    </source>
</evidence>
<dbReference type="SUPFAM" id="SSF54695">
    <property type="entry name" value="POZ domain"/>
    <property type="match status" value="1"/>
</dbReference>
<dbReference type="SMART" id="SM00225">
    <property type="entry name" value="BTB"/>
    <property type="match status" value="1"/>
</dbReference>
<organism evidence="4 5">
    <name type="scientific">Anaeramoeba ignava</name>
    <name type="common">Anaerobic marine amoeba</name>
    <dbReference type="NCBI Taxonomy" id="1746090"/>
    <lineage>
        <taxon>Eukaryota</taxon>
        <taxon>Metamonada</taxon>
        <taxon>Anaeramoebidae</taxon>
        <taxon>Anaeramoeba</taxon>
    </lineage>
</organism>
<dbReference type="CDD" id="cd18186">
    <property type="entry name" value="BTB_POZ_ZBTB_KLHL-like"/>
    <property type="match status" value="1"/>
</dbReference>
<keyword evidence="5" id="KW-1185">Reference proteome</keyword>
<dbReference type="CDD" id="cd14733">
    <property type="entry name" value="BACK"/>
    <property type="match status" value="1"/>
</dbReference>
<comment type="caution">
    <text evidence="4">The sequence shown here is derived from an EMBL/GenBank/DDBJ whole genome shotgun (WGS) entry which is preliminary data.</text>
</comment>
<dbReference type="OrthoDB" id="10266865at2759"/>
<dbReference type="OMA" id="WTLQGSM"/>
<dbReference type="SMART" id="SM00875">
    <property type="entry name" value="BACK"/>
    <property type="match status" value="1"/>
</dbReference>
<feature type="region of interest" description="Disordered" evidence="1">
    <location>
        <begin position="1"/>
        <end position="21"/>
    </location>
</feature>
<sequence>MQMDETRNNENIERDSEKTEQNQDELNKMLIIEDIFSSGFSSWLKSELFSDITIILENTPFKLHKLILAYQSTFFQQIFQKNKNITEFKLELLDHENIFPNILEFIYSGKIEINVQTGIPILEFADKLGIERLRNKAAAYVRRNTTRETVNKVLAQASKHNLQDIVDKCIFLIAKNFWLLKDNDFTWIEFPLFLQLMSHEQLAVKEEISVYTVICKYVSSHEKDLSQEQIYSLMQTIRFPFLTLEQLNQAKNNLSVPKDLLIEGLMLRLRELESPRKISKENESNIRFQPRPPCGFHFEYQKDFDTNGIIYYIGTFGKKKTFANPAKDSQSQFKIYASSIEKGDPLEVTSRKLTEFWTKDVPSSWILFDFGVSRKLTLTNYTLRHGGNYRADSLRTWDLQGSNDTQQWKVLIQHRNDSSLNGKFAINTWEITTQQQEPFRYIRLIQSSYNSSHRNFLLLSGVEFYGELFEK</sequence>
<evidence type="ECO:0000313" key="5">
    <source>
        <dbReference type="Proteomes" id="UP001149090"/>
    </source>
</evidence>
<feature type="domain" description="BTB" evidence="3">
    <location>
        <begin position="50"/>
        <end position="115"/>
    </location>
</feature>
<dbReference type="SUPFAM" id="SSF49785">
    <property type="entry name" value="Galactose-binding domain-like"/>
    <property type="match status" value="1"/>
</dbReference>
<evidence type="ECO:0000259" key="3">
    <source>
        <dbReference type="PROSITE" id="PS50097"/>
    </source>
</evidence>
<dbReference type="Pfam" id="PF07707">
    <property type="entry name" value="BACK"/>
    <property type="match status" value="1"/>
</dbReference>
<dbReference type="InterPro" id="IPR011705">
    <property type="entry name" value="BACK"/>
</dbReference>
<reference evidence="4" key="1">
    <citation type="submission" date="2022-10" db="EMBL/GenBank/DDBJ databases">
        <title>Novel sulphate-reducing endosymbionts in the free-living metamonad Anaeramoeba.</title>
        <authorList>
            <person name="Jerlstrom-Hultqvist J."/>
            <person name="Cepicka I."/>
            <person name="Gallot-Lavallee L."/>
            <person name="Salas-Leiva D."/>
            <person name="Curtis B.A."/>
            <person name="Zahonova K."/>
            <person name="Pipaliya S."/>
            <person name="Dacks J."/>
            <person name="Roger A.J."/>
        </authorList>
    </citation>
    <scope>NUCLEOTIDE SEQUENCE</scope>
    <source>
        <strain evidence="4">BMAN</strain>
    </source>
</reference>
<dbReference type="AlphaFoldDB" id="A0A9Q0LWC5"/>
<dbReference type="Proteomes" id="UP001149090">
    <property type="component" value="Unassembled WGS sequence"/>
</dbReference>
<gene>
    <name evidence="4" type="ORF">M0811_04174</name>
</gene>
<dbReference type="InterPro" id="IPR000210">
    <property type="entry name" value="BTB/POZ_dom"/>
</dbReference>
<name>A0A9Q0LWC5_ANAIG</name>
<dbReference type="InterPro" id="IPR008979">
    <property type="entry name" value="Galactose-bd-like_sf"/>
</dbReference>
<evidence type="ECO:0000259" key="2">
    <source>
        <dbReference type="PROSITE" id="PS50022"/>
    </source>
</evidence>
<dbReference type="Gene3D" id="3.30.710.10">
    <property type="entry name" value="Potassium Channel Kv1.1, Chain A"/>
    <property type="match status" value="1"/>
</dbReference>
<dbReference type="PANTHER" id="PTHR47457">
    <property type="entry name" value="OS05G0345500 PROTEIN"/>
    <property type="match status" value="1"/>
</dbReference>
<feature type="domain" description="F5/8 type C" evidence="2">
    <location>
        <begin position="357"/>
        <end position="467"/>
    </location>
</feature>
<dbReference type="Pfam" id="PF00754">
    <property type="entry name" value="F5_F8_type_C"/>
    <property type="match status" value="1"/>
</dbReference>
<accession>A0A9Q0LWC5</accession>
<proteinExistence type="predicted"/>
<dbReference type="PANTHER" id="PTHR47457:SF1">
    <property type="entry name" value="BTB DOMAIN-CONTAINING PROTEIN-RELATED"/>
    <property type="match status" value="1"/>
</dbReference>
<protein>
    <recommendedName>
        <fullName evidence="6">BTB/POZ domain-containing protein</fullName>
    </recommendedName>
</protein>
<dbReference type="PROSITE" id="PS50097">
    <property type="entry name" value="BTB"/>
    <property type="match status" value="1"/>
</dbReference>
<dbReference type="Pfam" id="PF00651">
    <property type="entry name" value="BTB"/>
    <property type="match status" value="1"/>
</dbReference>
<dbReference type="Gene3D" id="2.60.120.260">
    <property type="entry name" value="Galactose-binding domain-like"/>
    <property type="match status" value="1"/>
</dbReference>
<dbReference type="Gene3D" id="1.25.40.420">
    <property type="match status" value="1"/>
</dbReference>